<comment type="similarity">
    <text evidence="1">Belongs to the LysR transcriptional regulatory family.</text>
</comment>
<dbReference type="AlphaFoldDB" id="A0A369BGK4"/>
<dbReference type="InterPro" id="IPR005119">
    <property type="entry name" value="LysR_subst-bd"/>
</dbReference>
<dbReference type="InterPro" id="IPR000847">
    <property type="entry name" value="LysR_HTH_N"/>
</dbReference>
<gene>
    <name evidence="6" type="ORF">DFP94_103109</name>
</gene>
<dbReference type="OrthoDB" id="9778774at2"/>
<comment type="caution">
    <text evidence="6">The sequence shown here is derived from an EMBL/GenBank/DDBJ whole genome shotgun (WGS) entry which is preliminary data.</text>
</comment>
<evidence type="ECO:0000313" key="6">
    <source>
        <dbReference type="EMBL" id="RCX20385.1"/>
    </source>
</evidence>
<dbReference type="GO" id="GO:0000976">
    <property type="term" value="F:transcription cis-regulatory region binding"/>
    <property type="evidence" value="ECO:0007669"/>
    <property type="project" value="TreeGrafter"/>
</dbReference>
<dbReference type="PANTHER" id="PTHR30126">
    <property type="entry name" value="HTH-TYPE TRANSCRIPTIONAL REGULATOR"/>
    <property type="match status" value="1"/>
</dbReference>
<dbReference type="SUPFAM" id="SSF46785">
    <property type="entry name" value="Winged helix' DNA-binding domain"/>
    <property type="match status" value="1"/>
</dbReference>
<evidence type="ECO:0000256" key="4">
    <source>
        <dbReference type="ARBA" id="ARBA00023163"/>
    </source>
</evidence>
<dbReference type="PROSITE" id="PS50931">
    <property type="entry name" value="HTH_LYSR"/>
    <property type="match status" value="1"/>
</dbReference>
<keyword evidence="2" id="KW-0805">Transcription regulation</keyword>
<keyword evidence="3 6" id="KW-0238">DNA-binding</keyword>
<feature type="domain" description="HTH lysR-type" evidence="5">
    <location>
        <begin position="1"/>
        <end position="58"/>
    </location>
</feature>
<dbReference type="GO" id="GO:0003700">
    <property type="term" value="F:DNA-binding transcription factor activity"/>
    <property type="evidence" value="ECO:0007669"/>
    <property type="project" value="InterPro"/>
</dbReference>
<dbReference type="InterPro" id="IPR036388">
    <property type="entry name" value="WH-like_DNA-bd_sf"/>
</dbReference>
<accession>A0A369BGK4</accession>
<dbReference type="Pfam" id="PF03466">
    <property type="entry name" value="LysR_substrate"/>
    <property type="match status" value="1"/>
</dbReference>
<dbReference type="InterPro" id="IPR036390">
    <property type="entry name" value="WH_DNA-bd_sf"/>
</dbReference>
<keyword evidence="7" id="KW-1185">Reference proteome</keyword>
<dbReference type="RefSeq" id="WP_114496471.1">
    <property type="nucleotide sequence ID" value="NZ_QPJW01000003.1"/>
</dbReference>
<reference evidence="6 7" key="1">
    <citation type="submission" date="2018-07" db="EMBL/GenBank/DDBJ databases">
        <title>Genomic Encyclopedia of Type Strains, Phase III (KMG-III): the genomes of soil and plant-associated and newly described type strains.</title>
        <authorList>
            <person name="Whitman W."/>
        </authorList>
    </citation>
    <scope>NUCLEOTIDE SEQUENCE [LARGE SCALE GENOMIC DNA]</scope>
    <source>
        <strain evidence="6 7">CECT 8333</strain>
    </source>
</reference>
<dbReference type="Gene3D" id="1.10.10.10">
    <property type="entry name" value="Winged helix-like DNA-binding domain superfamily/Winged helix DNA-binding domain"/>
    <property type="match status" value="1"/>
</dbReference>
<evidence type="ECO:0000313" key="7">
    <source>
        <dbReference type="Proteomes" id="UP000253090"/>
    </source>
</evidence>
<evidence type="ECO:0000256" key="1">
    <source>
        <dbReference type="ARBA" id="ARBA00009437"/>
    </source>
</evidence>
<dbReference type="Gene3D" id="3.40.190.290">
    <property type="match status" value="1"/>
</dbReference>
<organism evidence="6 7">
    <name type="scientific">Fontibacillus phaseoli</name>
    <dbReference type="NCBI Taxonomy" id="1416533"/>
    <lineage>
        <taxon>Bacteria</taxon>
        <taxon>Bacillati</taxon>
        <taxon>Bacillota</taxon>
        <taxon>Bacilli</taxon>
        <taxon>Bacillales</taxon>
        <taxon>Paenibacillaceae</taxon>
        <taxon>Fontibacillus</taxon>
    </lineage>
</organism>
<name>A0A369BGK4_9BACL</name>
<dbReference type="SUPFAM" id="SSF53850">
    <property type="entry name" value="Periplasmic binding protein-like II"/>
    <property type="match status" value="1"/>
</dbReference>
<protein>
    <submittedName>
        <fullName evidence="6">DNA-binding transcriptional LysR family regulator</fullName>
    </submittedName>
</protein>
<dbReference type="EMBL" id="QPJW01000003">
    <property type="protein sequence ID" value="RCX20385.1"/>
    <property type="molecule type" value="Genomic_DNA"/>
</dbReference>
<keyword evidence="4" id="KW-0804">Transcription</keyword>
<evidence type="ECO:0000256" key="3">
    <source>
        <dbReference type="ARBA" id="ARBA00023125"/>
    </source>
</evidence>
<sequence length="294" mass="33434">MNMETLKLFRDVAALKSISKAARKSHLTQSALSQQLKSWENMLGTELLSRSNRGAELTEAGSIAEKYAVQICKLYDDMMTEIQQLQSVRRQLSIYAISEVCSYALPCTLYEVKRQFPDCRITLNEGTSSNIEEHLLLEEGDIGFISGPSSKTELSSHKVFSDKVMLVAGQNVLCPDKITIADLPRYPLIWFAHHRAVECAMQNMLEETPKLNVLYNLESIEAVKLAAIKGHGMAFLPYMAIKKELYGKQLRIVHIDNFQVHNDIYIVKKKNQRCDEDIKQLLRSMEKMLVDTLC</sequence>
<evidence type="ECO:0000259" key="5">
    <source>
        <dbReference type="PROSITE" id="PS50931"/>
    </source>
</evidence>
<proteinExistence type="inferred from homology"/>
<evidence type="ECO:0000256" key="2">
    <source>
        <dbReference type="ARBA" id="ARBA00023015"/>
    </source>
</evidence>
<dbReference type="Proteomes" id="UP000253090">
    <property type="component" value="Unassembled WGS sequence"/>
</dbReference>
<dbReference type="PANTHER" id="PTHR30126:SF64">
    <property type="entry name" value="HTH-TYPE TRANSCRIPTIONAL REGULATOR CITR"/>
    <property type="match status" value="1"/>
</dbReference>
<dbReference type="PRINTS" id="PR00039">
    <property type="entry name" value="HTHLYSR"/>
</dbReference>
<dbReference type="Pfam" id="PF00126">
    <property type="entry name" value="HTH_1"/>
    <property type="match status" value="1"/>
</dbReference>